<accession>A0A1H2LJ95</accession>
<sequence length="518" mass="58971">MYGAIWIPQWSVAVMAHSRGYDATQPIAVVHGKNVTDVNDAAHRQGLKTGISAAYASRYANVKILNKDRALTKEKFDDVMDVLCAHVLHSAILEPGLAVFIVPRISDRSILAETLIGEIAAETGVEAHIGFAPGVYASVQAAYKDLDVDTVCDILDERSVDTLLCSYFSTEKHHRIENFIALAHLLGLERISDIRRLDRRSFFERFGKTAQEVLDLIDGKDVFPPAYTGTQTEVVIHECEEPVTRIDHVAFLAQSMAQKLVDQLIQRNVIAEELEVTIMMSNGNLQKRHWQIHAVEAKGISQRVRWQISSWIRQWESEKQKPMEEPFGITSIILRALHLLPSGVAQKPLWGDENAQYRDAQRAIERVRSLIGESSVLTAFPRGGRYPREAYLIGQWGTKLEGDSHNEWIGQLPKPWPTTLLEKPERIAAKDRLGHELLVDNDGIFACAEKCQSIESFTLLYKEDQFAITKIAGPWIQWEGWWSQEENYYRAWMQCVSRDFAFLIFREKGNWWLDGIYQ</sequence>
<dbReference type="SUPFAM" id="SSF56672">
    <property type="entry name" value="DNA/RNA polymerases"/>
    <property type="match status" value="1"/>
</dbReference>
<name>A0A1H2LJ95_9ACTO</name>
<proteinExistence type="predicted"/>
<dbReference type="EMBL" id="LT629804">
    <property type="protein sequence ID" value="SDU80825.1"/>
    <property type="molecule type" value="Genomic_DNA"/>
</dbReference>
<evidence type="ECO:0000313" key="2">
    <source>
        <dbReference type="EMBL" id="SDU80825.1"/>
    </source>
</evidence>
<dbReference type="AlphaFoldDB" id="A0A1H2LJ95"/>
<dbReference type="Proteomes" id="UP000214355">
    <property type="component" value="Chromosome I"/>
</dbReference>
<protein>
    <submittedName>
        <fullName evidence="2">Protein ImuB</fullName>
    </submittedName>
</protein>
<dbReference type="GO" id="GO:0006281">
    <property type="term" value="P:DNA repair"/>
    <property type="evidence" value="ECO:0007669"/>
    <property type="project" value="TreeGrafter"/>
</dbReference>
<dbReference type="InterPro" id="IPR050356">
    <property type="entry name" value="SulA_CellDiv_inhibitor"/>
</dbReference>
<evidence type="ECO:0000256" key="1">
    <source>
        <dbReference type="ARBA" id="ARBA00022763"/>
    </source>
</evidence>
<gene>
    <name evidence="2" type="ORF">SAMN04489737_1324</name>
</gene>
<evidence type="ECO:0000313" key="3">
    <source>
        <dbReference type="Proteomes" id="UP000214355"/>
    </source>
</evidence>
<keyword evidence="3" id="KW-1185">Reference proteome</keyword>
<keyword evidence="1" id="KW-0227">DNA damage</keyword>
<dbReference type="PANTHER" id="PTHR35369:SF2">
    <property type="entry name" value="BLR3025 PROTEIN"/>
    <property type="match status" value="1"/>
</dbReference>
<dbReference type="STRING" id="131112.SAMN04489737_1324"/>
<dbReference type="PANTHER" id="PTHR35369">
    <property type="entry name" value="BLR3025 PROTEIN-RELATED"/>
    <property type="match status" value="1"/>
</dbReference>
<organism evidence="2 3">
    <name type="scientific">Arcanobacterium phocae</name>
    <dbReference type="NCBI Taxonomy" id="131112"/>
    <lineage>
        <taxon>Bacteria</taxon>
        <taxon>Bacillati</taxon>
        <taxon>Actinomycetota</taxon>
        <taxon>Actinomycetes</taxon>
        <taxon>Actinomycetales</taxon>
        <taxon>Actinomycetaceae</taxon>
        <taxon>Arcanobacterium</taxon>
    </lineage>
</organism>
<reference evidence="3" key="1">
    <citation type="submission" date="2016-10" db="EMBL/GenBank/DDBJ databases">
        <authorList>
            <person name="Varghese N."/>
            <person name="Submissions S."/>
        </authorList>
    </citation>
    <scope>NUCLEOTIDE SEQUENCE [LARGE SCALE GENOMIC DNA]</scope>
    <source>
        <strain evidence="3">DSM 10002</strain>
    </source>
</reference>
<dbReference type="InterPro" id="IPR043502">
    <property type="entry name" value="DNA/RNA_pol_sf"/>
</dbReference>